<reference evidence="1" key="1">
    <citation type="journal article" date="2015" name="Nature">
        <title>Complex archaea that bridge the gap between prokaryotes and eukaryotes.</title>
        <authorList>
            <person name="Spang A."/>
            <person name="Saw J.H."/>
            <person name="Jorgensen S.L."/>
            <person name="Zaremba-Niedzwiedzka K."/>
            <person name="Martijn J."/>
            <person name="Lind A.E."/>
            <person name="van Eijk R."/>
            <person name="Schleper C."/>
            <person name="Guy L."/>
            <person name="Ettema T.J."/>
        </authorList>
    </citation>
    <scope>NUCLEOTIDE SEQUENCE</scope>
</reference>
<gene>
    <name evidence="1" type="ORF">LCGC14_1286410</name>
</gene>
<dbReference type="EMBL" id="LAZR01007369">
    <property type="protein sequence ID" value="KKM85699.1"/>
    <property type="molecule type" value="Genomic_DNA"/>
</dbReference>
<organism evidence="1">
    <name type="scientific">marine sediment metagenome</name>
    <dbReference type="NCBI Taxonomy" id="412755"/>
    <lineage>
        <taxon>unclassified sequences</taxon>
        <taxon>metagenomes</taxon>
        <taxon>ecological metagenomes</taxon>
    </lineage>
</organism>
<name>A0A0F9KTR1_9ZZZZ</name>
<sequence length="116" mass="12664">MEDDTKIRVGDFVFCLGEGMAIFPVESADETGAYLGPSVDECCDSGTGGNESLHKLTLVGNSEWAKDFPQFCRCPAFFLAGGDMVCETCGKLYYNHPQHNIFPWLNVICGGMVVKL</sequence>
<protein>
    <submittedName>
        <fullName evidence="1">Uncharacterized protein</fullName>
    </submittedName>
</protein>
<comment type="caution">
    <text evidence="1">The sequence shown here is derived from an EMBL/GenBank/DDBJ whole genome shotgun (WGS) entry which is preliminary data.</text>
</comment>
<evidence type="ECO:0000313" key="1">
    <source>
        <dbReference type="EMBL" id="KKM85699.1"/>
    </source>
</evidence>
<accession>A0A0F9KTR1</accession>
<dbReference type="AlphaFoldDB" id="A0A0F9KTR1"/>
<proteinExistence type="predicted"/>